<comment type="similarity">
    <text evidence="1">Belongs to the GMC oxidoreductase family.</text>
</comment>
<dbReference type="PANTHER" id="PTHR45968">
    <property type="entry name" value="OSJNBA0019K04.7 PROTEIN"/>
    <property type="match status" value="1"/>
</dbReference>
<protein>
    <submittedName>
        <fullName evidence="6">Protein HOTHEAD</fullName>
    </submittedName>
</protein>
<reference evidence="6 7" key="1">
    <citation type="submission" date="2023-10" db="EMBL/GenBank/DDBJ databases">
        <title>Chromosome-scale genome assembly provides insights into flower coloration mechanisms of Canna indica.</title>
        <authorList>
            <person name="Li C."/>
        </authorList>
    </citation>
    <scope>NUCLEOTIDE SEQUENCE [LARGE SCALE GENOMIC DNA]</scope>
    <source>
        <tissue evidence="6">Flower</tissue>
    </source>
</reference>
<dbReference type="GO" id="GO:0016614">
    <property type="term" value="F:oxidoreductase activity, acting on CH-OH group of donors"/>
    <property type="evidence" value="ECO:0007669"/>
    <property type="project" value="InterPro"/>
</dbReference>
<keyword evidence="7" id="KW-1185">Reference proteome</keyword>
<dbReference type="GO" id="GO:0050660">
    <property type="term" value="F:flavin adenine dinucleotide binding"/>
    <property type="evidence" value="ECO:0007669"/>
    <property type="project" value="InterPro"/>
</dbReference>
<feature type="binding site" evidence="3">
    <location>
        <position position="498"/>
    </location>
    <ligand>
        <name>FAD</name>
        <dbReference type="ChEBI" id="CHEBI:57692"/>
    </ligand>
</feature>
<evidence type="ECO:0000256" key="1">
    <source>
        <dbReference type="ARBA" id="ARBA00010790"/>
    </source>
</evidence>
<dbReference type="InterPro" id="IPR012132">
    <property type="entry name" value="GMC_OxRdtase"/>
</dbReference>
<evidence type="ECO:0000256" key="4">
    <source>
        <dbReference type="PIRSR" id="PIRSR000137-3"/>
    </source>
</evidence>
<dbReference type="InterPro" id="IPR000172">
    <property type="entry name" value="GMC_OxRdtase_N"/>
</dbReference>
<dbReference type="Gene3D" id="3.30.410.40">
    <property type="match status" value="1"/>
</dbReference>
<evidence type="ECO:0000256" key="3">
    <source>
        <dbReference type="PIRSR" id="PIRSR000137-2"/>
    </source>
</evidence>
<proteinExistence type="inferred from homology"/>
<evidence type="ECO:0000313" key="6">
    <source>
        <dbReference type="EMBL" id="WOL10580.1"/>
    </source>
</evidence>
<feature type="binding site" evidence="3">
    <location>
        <begin position="469"/>
        <end position="470"/>
    </location>
    <ligand>
        <name>FAD</name>
        <dbReference type="ChEBI" id="CHEBI:57692"/>
    </ligand>
</feature>
<dbReference type="InterPro" id="IPR051871">
    <property type="entry name" value="GMC_Oxidoreductase-Related"/>
</dbReference>
<keyword evidence="3" id="KW-0285">Flavoprotein</keyword>
<dbReference type="EMBL" id="CP136895">
    <property type="protein sequence ID" value="WOL10580.1"/>
    <property type="molecule type" value="Genomic_DNA"/>
</dbReference>
<dbReference type="SUPFAM" id="SSF54373">
    <property type="entry name" value="FAD-linked reductases, C-terminal domain"/>
    <property type="match status" value="1"/>
</dbReference>
<name>A0AAQ3KM86_9LILI</name>
<dbReference type="SUPFAM" id="SSF51905">
    <property type="entry name" value="FAD/NAD(P)-binding domain"/>
    <property type="match status" value="1"/>
</dbReference>
<keyword evidence="3" id="KW-0274">FAD</keyword>
<dbReference type="InterPro" id="IPR007867">
    <property type="entry name" value="GMC_OxRtase_C"/>
</dbReference>
<evidence type="ECO:0000256" key="2">
    <source>
        <dbReference type="ARBA" id="ARBA00022729"/>
    </source>
</evidence>
<keyword evidence="2" id="KW-0732">Signal</keyword>
<dbReference type="Pfam" id="PF00732">
    <property type="entry name" value="GMC_oxred_N"/>
    <property type="match status" value="1"/>
</dbReference>
<evidence type="ECO:0000313" key="7">
    <source>
        <dbReference type="Proteomes" id="UP001327560"/>
    </source>
</evidence>
<evidence type="ECO:0000259" key="5">
    <source>
        <dbReference type="PROSITE" id="PS00624"/>
    </source>
</evidence>
<feature type="binding site" evidence="3">
    <location>
        <begin position="509"/>
        <end position="510"/>
    </location>
    <ligand>
        <name>FAD</name>
        <dbReference type="ChEBI" id="CHEBI:57692"/>
    </ligand>
</feature>
<accession>A0AAQ3KM86</accession>
<dbReference type="PROSITE" id="PS00624">
    <property type="entry name" value="GMC_OXRED_2"/>
    <property type="match status" value="1"/>
</dbReference>
<sequence>MKSAKQAPEVSYFDYIIVGGGTAGCPLAATLSEKFHVLLLERGGSPYGNRDITELSHFGLTLADTAPDSPAQRFVSEDGVPNTRARVLGGGSCLNAGFYSRASPAYVKSAGWVGALVNQSYRWVERTVAFEPPVLRWQSALQHGLLEAGVTPFNGFTYDHVYGTKIGGTIFDREGHRHTAADLLEHANPNGLTVLLHATAARILFRRTGGSARPVAYGVVFIDAAGSEHRAYLNKGEKNEIILCAGALGSPQLLMLSGVGPKHQLQSLGIDVVVEQPMVGQSMSDNPMNAIFVPSPALVETSLIQVVGITRFGSFIEGSSGSNFARLELKFGVFSPFQTGEAGSKITGFFHKAGDLPMSHMRGGFILEKLMGPLSTGQLVLKNKNPNDNPSVTFNYFKEPEDLKVCVQGIKMIEKVIQSKAFSRFRFEFTSMEELLKIMLNSPINMLPKHGNASKSVEQFCKDSVMTIWHYHGGCRVGEVVDEDYRVLGIDALRVIDGSTFKISPGTNPQATVMMLGR</sequence>
<dbReference type="PIRSF" id="PIRSF000137">
    <property type="entry name" value="Alcohol_oxidase"/>
    <property type="match status" value="1"/>
</dbReference>
<dbReference type="InterPro" id="IPR036188">
    <property type="entry name" value="FAD/NAD-bd_sf"/>
</dbReference>
<dbReference type="PANTHER" id="PTHR45968:SF3">
    <property type="entry name" value="OS04G0573100 PROTEIN"/>
    <property type="match status" value="1"/>
</dbReference>
<dbReference type="Pfam" id="PF05199">
    <property type="entry name" value="GMC_oxred_C"/>
    <property type="match status" value="1"/>
</dbReference>
<feature type="disulfide bond" evidence="4">
    <location>
        <begin position="406"/>
        <end position="461"/>
    </location>
</feature>
<dbReference type="PROSITE" id="PS51257">
    <property type="entry name" value="PROKAR_LIPOPROTEIN"/>
    <property type="match status" value="1"/>
</dbReference>
<dbReference type="AlphaFoldDB" id="A0AAQ3KM86"/>
<dbReference type="Proteomes" id="UP001327560">
    <property type="component" value="Chromosome 6"/>
</dbReference>
<organism evidence="6 7">
    <name type="scientific">Canna indica</name>
    <name type="common">Indian-shot</name>
    <dbReference type="NCBI Taxonomy" id="4628"/>
    <lineage>
        <taxon>Eukaryota</taxon>
        <taxon>Viridiplantae</taxon>
        <taxon>Streptophyta</taxon>
        <taxon>Embryophyta</taxon>
        <taxon>Tracheophyta</taxon>
        <taxon>Spermatophyta</taxon>
        <taxon>Magnoliopsida</taxon>
        <taxon>Liliopsida</taxon>
        <taxon>Zingiberales</taxon>
        <taxon>Cannaceae</taxon>
        <taxon>Canna</taxon>
    </lineage>
</organism>
<feature type="domain" description="Glucose-methanol-choline oxidoreductase N-terminal" evidence="5">
    <location>
        <begin position="246"/>
        <end position="260"/>
    </location>
</feature>
<keyword evidence="4" id="KW-1015">Disulfide bond</keyword>
<gene>
    <name evidence="6" type="ORF">Cni_G19339</name>
</gene>
<comment type="cofactor">
    <cofactor evidence="3">
        <name>FAD</name>
        <dbReference type="ChEBI" id="CHEBI:57692"/>
    </cofactor>
</comment>
<dbReference type="Gene3D" id="3.50.50.60">
    <property type="entry name" value="FAD/NAD(P)-binding domain"/>
    <property type="match status" value="1"/>
</dbReference>
<feature type="binding site" evidence="3">
    <location>
        <position position="87"/>
    </location>
    <ligand>
        <name>FAD</name>
        <dbReference type="ChEBI" id="CHEBI:57692"/>
    </ligand>
</feature>